<organism evidence="2 3">
    <name type="scientific">Musa troglodytarum</name>
    <name type="common">fe'i banana</name>
    <dbReference type="NCBI Taxonomy" id="320322"/>
    <lineage>
        <taxon>Eukaryota</taxon>
        <taxon>Viridiplantae</taxon>
        <taxon>Streptophyta</taxon>
        <taxon>Embryophyta</taxon>
        <taxon>Tracheophyta</taxon>
        <taxon>Spermatophyta</taxon>
        <taxon>Magnoliopsida</taxon>
        <taxon>Liliopsida</taxon>
        <taxon>Zingiberales</taxon>
        <taxon>Musaceae</taxon>
        <taxon>Musa</taxon>
    </lineage>
</organism>
<protein>
    <recommendedName>
        <fullName evidence="4">Phosphomannomutase</fullName>
    </recommendedName>
</protein>
<sequence length="239" mass="25745">MLLQILAPNPTTVSGSALVPDRSEKSIGRMAARKPGVIALFDVDGTLTAPRKVFRFDFRDDEGNKTGYMTARTSTKARPHPGKTGSSTGPPSYIKQMLDQSLSCDARPTMLSASLHGSQLHQAAARPKPELRCLAIQSPSCDARQPMFSTSLHGSQLHQAAARPKPELRCSAIQRPSCEARPPMFSALLHGSQLHQAAAQPSPSCDVRPTMFSASLHGLQLHQAAARPKPELRCLATHV</sequence>
<dbReference type="AlphaFoldDB" id="A0A9E7HHZ8"/>
<dbReference type="OrthoDB" id="1751206at2759"/>
<name>A0A9E7HHZ8_9LILI</name>
<evidence type="ECO:0000256" key="1">
    <source>
        <dbReference type="SAM" id="MobiDB-lite"/>
    </source>
</evidence>
<evidence type="ECO:0000313" key="2">
    <source>
        <dbReference type="EMBL" id="URE33541.1"/>
    </source>
</evidence>
<proteinExistence type="predicted"/>
<evidence type="ECO:0008006" key="4">
    <source>
        <dbReference type="Google" id="ProtNLM"/>
    </source>
</evidence>
<dbReference type="Proteomes" id="UP001055439">
    <property type="component" value="Chromosome 8"/>
</dbReference>
<reference evidence="2" key="1">
    <citation type="submission" date="2022-05" db="EMBL/GenBank/DDBJ databases">
        <title>The Musa troglodytarum L. genome provides insights into the mechanism of non-climacteric behaviour and enrichment of carotenoids.</title>
        <authorList>
            <person name="Wang J."/>
        </authorList>
    </citation>
    <scope>NUCLEOTIDE SEQUENCE</scope>
    <source>
        <tissue evidence="2">Leaf</tissue>
    </source>
</reference>
<evidence type="ECO:0000313" key="3">
    <source>
        <dbReference type="Proteomes" id="UP001055439"/>
    </source>
</evidence>
<dbReference type="EMBL" id="CP097510">
    <property type="protein sequence ID" value="URE33541.1"/>
    <property type="molecule type" value="Genomic_DNA"/>
</dbReference>
<feature type="region of interest" description="Disordered" evidence="1">
    <location>
        <begin position="72"/>
        <end position="91"/>
    </location>
</feature>
<gene>
    <name evidence="2" type="ORF">MUK42_32955</name>
</gene>
<accession>A0A9E7HHZ8</accession>
<keyword evidence="3" id="KW-1185">Reference proteome</keyword>